<accession>A0ABY1HJT0</accession>
<organism evidence="1 2">
    <name type="scientific">Moritella viscosa</name>
    <dbReference type="NCBI Taxonomy" id="80854"/>
    <lineage>
        <taxon>Bacteria</taxon>
        <taxon>Pseudomonadati</taxon>
        <taxon>Pseudomonadota</taxon>
        <taxon>Gammaproteobacteria</taxon>
        <taxon>Alteromonadales</taxon>
        <taxon>Moritellaceae</taxon>
        <taxon>Moritella</taxon>
    </lineage>
</organism>
<keyword evidence="1" id="KW-0378">Hydrolase</keyword>
<dbReference type="Proteomes" id="UP000182660">
    <property type="component" value="Unassembled WGS sequence"/>
</dbReference>
<protein>
    <submittedName>
        <fullName evidence="1">Zinc metalloprotease</fullName>
    </submittedName>
</protein>
<comment type="caution">
    <text evidence="1">The sequence shown here is derived from an EMBL/GenBank/DDBJ whole genome shotgun (WGS) entry which is preliminary data.</text>
</comment>
<keyword evidence="1" id="KW-0482">Metalloprotease</keyword>
<keyword evidence="1" id="KW-0645">Protease</keyword>
<gene>
    <name evidence="1" type="ORF">MT2528_3739</name>
</gene>
<evidence type="ECO:0000313" key="1">
    <source>
        <dbReference type="EMBL" id="SGY98924.1"/>
    </source>
</evidence>
<name>A0ABY1HJT0_9GAMM</name>
<keyword evidence="2" id="KW-1185">Reference proteome</keyword>
<evidence type="ECO:0000313" key="2">
    <source>
        <dbReference type="Proteomes" id="UP000182660"/>
    </source>
</evidence>
<dbReference type="GO" id="GO:0008237">
    <property type="term" value="F:metallopeptidase activity"/>
    <property type="evidence" value="ECO:0007669"/>
    <property type="project" value="UniProtKB-KW"/>
</dbReference>
<proteinExistence type="predicted"/>
<reference evidence="1 2" key="1">
    <citation type="submission" date="2016-11" db="EMBL/GenBank/DDBJ databases">
        <authorList>
            <person name="Klemetsen T."/>
        </authorList>
    </citation>
    <scope>NUCLEOTIDE SEQUENCE [LARGE SCALE GENOMIC DNA]</scope>
    <source>
        <strain evidence="1">MT 2528</strain>
    </source>
</reference>
<dbReference type="EMBL" id="FPLJ01000080">
    <property type="protein sequence ID" value="SGY98924.1"/>
    <property type="molecule type" value="Genomic_DNA"/>
</dbReference>
<sequence>MLTQVKRGHSFENINDFRDSLGGWSEHFSAIIAEYYQFKTTGKTDLIQAVKT</sequence>